<keyword evidence="2" id="KW-0812">Transmembrane</keyword>
<gene>
    <name evidence="3" type="ORF">D7V88_01190</name>
</gene>
<feature type="compositionally biased region" description="Basic and acidic residues" evidence="1">
    <location>
        <begin position="751"/>
        <end position="767"/>
    </location>
</feature>
<dbReference type="RefSeq" id="WP_120538729.1">
    <property type="nucleotide sequence ID" value="NZ_RAVZ01000004.1"/>
</dbReference>
<dbReference type="AlphaFoldDB" id="A0A3A8JN74"/>
<name>A0A3A8JN74_9BACT</name>
<sequence length="800" mass="87304">MSLALPTDPSGLLERAPRLAELLPDAALSEALATGDAWKVHALLVRRLEKERPGPTRDLLAALLEDRRAFVTSAPTPRTPSFLGTGLRWKGQPSSTSPDAPFVAERTVTVFGLPVWPLNDYLVRTVASAPLQVIGQVPPPARRAWRRAGVVGCVVLGLGVGVGLGAMLLTLGHKHAVSVVNGLSRTVEVRIGAQHWEVAPGARVDGVVTLEKDEAPHGRANWPGSEWPFEDVVLPTDGDHIVYNVRGAATLEGHAPPASPTTGLLGRRPLSDTGSLLFPDEALVVTKADWESTVLAHMEAGRWQAAGQVASAVAEVEAGNVRARELAARSVLLADAQTHDHRPGDPRAKNTATFARMLMHQWQNDLGAQSLAQDLMASAGLGREALERYYEHENAFRDQPLPALYLRRARTMDVLSSLALPEYEGLAKRFPDSPDVGRALLETRWRKELEDPLASREQTAGPTRDFVRETSRQVEVFAAKHPPETVEQLELFVRIHLRAWRKDAATALVHRFGQDPRHRSWEFLVLAGRLAEVVGPAHTPYVLRDWIPPAMTRQPERMLLLDLLTGRRMFKEEERLALKSPIDQTVLGLTRDLLEQPARAMAQAAKEPDAVLARMEPEVVALLALELTRTGDARGKRLFTTSLPLLFARDPLLKYLHSGEVTPAFSRLSPDLRAAAVLVRARREAKEGYTVFTGRLDGLAGLDALQGFAVRAAPGWMKLAFDTCMDTKVPHKSPDGVMVMLTGDLIRRWNQEENNREGRRPNCEARVVEPTGLPPPKGAPAAGTPAAGTPVSGNANGADP</sequence>
<keyword evidence="2" id="KW-0472">Membrane</keyword>
<dbReference type="OrthoDB" id="5479210at2"/>
<dbReference type="EMBL" id="RAVZ01000004">
    <property type="protein sequence ID" value="RKG93754.1"/>
    <property type="molecule type" value="Genomic_DNA"/>
</dbReference>
<accession>A0A3A8JN74</accession>
<organism evidence="3 4">
    <name type="scientific">Corallococcus terminator</name>
    <dbReference type="NCBI Taxonomy" id="2316733"/>
    <lineage>
        <taxon>Bacteria</taxon>
        <taxon>Pseudomonadati</taxon>
        <taxon>Myxococcota</taxon>
        <taxon>Myxococcia</taxon>
        <taxon>Myxococcales</taxon>
        <taxon>Cystobacterineae</taxon>
        <taxon>Myxococcaceae</taxon>
        <taxon>Corallococcus</taxon>
    </lineage>
</organism>
<feature type="transmembrane region" description="Helical" evidence="2">
    <location>
        <begin position="148"/>
        <end position="171"/>
    </location>
</feature>
<comment type="caution">
    <text evidence="3">The sequence shown here is derived from an EMBL/GenBank/DDBJ whole genome shotgun (WGS) entry which is preliminary data.</text>
</comment>
<feature type="compositionally biased region" description="Polar residues" evidence="1">
    <location>
        <begin position="791"/>
        <end position="800"/>
    </location>
</feature>
<proteinExistence type="predicted"/>
<keyword evidence="2" id="KW-1133">Transmembrane helix</keyword>
<evidence type="ECO:0000256" key="1">
    <source>
        <dbReference type="SAM" id="MobiDB-lite"/>
    </source>
</evidence>
<dbReference type="Proteomes" id="UP000268094">
    <property type="component" value="Unassembled WGS sequence"/>
</dbReference>
<evidence type="ECO:0000313" key="3">
    <source>
        <dbReference type="EMBL" id="RKG93754.1"/>
    </source>
</evidence>
<feature type="region of interest" description="Disordered" evidence="1">
    <location>
        <begin position="751"/>
        <end position="800"/>
    </location>
</feature>
<evidence type="ECO:0000256" key="2">
    <source>
        <dbReference type="SAM" id="Phobius"/>
    </source>
</evidence>
<protein>
    <submittedName>
        <fullName evidence="3">Uncharacterized protein</fullName>
    </submittedName>
</protein>
<keyword evidence="4" id="KW-1185">Reference proteome</keyword>
<reference evidence="4" key="1">
    <citation type="submission" date="2018-09" db="EMBL/GenBank/DDBJ databases">
        <authorList>
            <person name="Livingstone P.G."/>
            <person name="Whitworth D.E."/>
        </authorList>
    </citation>
    <scope>NUCLEOTIDE SEQUENCE [LARGE SCALE GENOMIC DNA]</scope>
    <source>
        <strain evidence="4">CA054A</strain>
    </source>
</reference>
<feature type="compositionally biased region" description="Low complexity" evidence="1">
    <location>
        <begin position="779"/>
        <end position="790"/>
    </location>
</feature>
<evidence type="ECO:0000313" key="4">
    <source>
        <dbReference type="Proteomes" id="UP000268094"/>
    </source>
</evidence>